<dbReference type="AlphaFoldDB" id="A0A067MS40"/>
<evidence type="ECO:0000313" key="6">
    <source>
        <dbReference type="EMBL" id="KDQ18563.1"/>
    </source>
</evidence>
<dbReference type="EMBL" id="KL198021">
    <property type="protein sequence ID" value="KDQ18563.1"/>
    <property type="molecule type" value="Genomic_DNA"/>
</dbReference>
<keyword evidence="3" id="KW-0378">Hydrolase</keyword>
<dbReference type="Proteomes" id="UP000027195">
    <property type="component" value="Unassembled WGS sequence"/>
</dbReference>
<evidence type="ECO:0000313" key="7">
    <source>
        <dbReference type="Proteomes" id="UP000027195"/>
    </source>
</evidence>
<dbReference type="HOGENOM" id="CLU_048478_1_3_1"/>
<sequence>MQKLESIVKLSNRVYRVLGQNPGEFTLQGTNTYIIGSKPPFILLDTGEGREAYIPLLKQALQEASGFDASVGRSRPLVSDIVISHRHYDHHCGLPSVLNLLHQLWSEGSSVDSGSYTPPRVHKFPLSADHPPEPSLQKTLTELAPGTFRPTPSGSPLHDLHDLQALSAPDSSLLVVHTPGHTADSVCVYLREERVLFTADTVLGQGTAVFEDLGTYIVSLRRLVGSVSGGDGGDGGSGLEISPDTLFPGHGPVVENGRKVIETYIQHRQEREDQIVRLLSTAQLGDAEATWTVQAIVANLYAAYPKAVWPAAGRGILLHLAKLESEGKVKKRGGQDGDPASLEWELIARL</sequence>
<keyword evidence="7" id="KW-1185">Reference proteome</keyword>
<dbReference type="Gene3D" id="1.10.10.10">
    <property type="entry name" value="Winged helix-like DNA-binding domain superfamily/Winged helix DNA-binding domain"/>
    <property type="match status" value="1"/>
</dbReference>
<dbReference type="InterPro" id="IPR047921">
    <property type="entry name" value="LACTB2-like_MBL-fold"/>
</dbReference>
<evidence type="ECO:0000259" key="5">
    <source>
        <dbReference type="SMART" id="SM00849"/>
    </source>
</evidence>
<dbReference type="InterPro" id="IPR041516">
    <property type="entry name" value="LACTB2_WH"/>
</dbReference>
<dbReference type="Gene3D" id="3.60.15.10">
    <property type="entry name" value="Ribonuclease Z/Hydroxyacylglutathione hydrolase-like"/>
    <property type="match status" value="1"/>
</dbReference>
<dbReference type="Pfam" id="PF00753">
    <property type="entry name" value="Lactamase_B"/>
    <property type="match status" value="1"/>
</dbReference>
<dbReference type="OrthoDB" id="17458at2759"/>
<dbReference type="GO" id="GO:0046872">
    <property type="term" value="F:metal ion binding"/>
    <property type="evidence" value="ECO:0007669"/>
    <property type="project" value="UniProtKB-KW"/>
</dbReference>
<organism evidence="6 7">
    <name type="scientific">Botryobasidium botryosum (strain FD-172 SS1)</name>
    <dbReference type="NCBI Taxonomy" id="930990"/>
    <lineage>
        <taxon>Eukaryota</taxon>
        <taxon>Fungi</taxon>
        <taxon>Dikarya</taxon>
        <taxon>Basidiomycota</taxon>
        <taxon>Agaricomycotina</taxon>
        <taxon>Agaricomycetes</taxon>
        <taxon>Cantharellales</taxon>
        <taxon>Botryobasidiaceae</taxon>
        <taxon>Botryobasidium</taxon>
    </lineage>
</organism>
<keyword evidence="2" id="KW-0479">Metal-binding</keyword>
<dbReference type="CDD" id="cd07722">
    <property type="entry name" value="LACTB2-like_MBL-fold"/>
    <property type="match status" value="1"/>
</dbReference>
<keyword evidence="4" id="KW-0862">Zinc</keyword>
<evidence type="ECO:0000256" key="4">
    <source>
        <dbReference type="ARBA" id="ARBA00022833"/>
    </source>
</evidence>
<gene>
    <name evidence="6" type="ORF">BOTBODRAFT_28953</name>
</gene>
<evidence type="ECO:0000256" key="1">
    <source>
        <dbReference type="ARBA" id="ARBA00006759"/>
    </source>
</evidence>
<dbReference type="PANTHER" id="PTHR23131:SF0">
    <property type="entry name" value="ENDORIBONUCLEASE LACTB2"/>
    <property type="match status" value="1"/>
</dbReference>
<dbReference type="SUPFAM" id="SSF56281">
    <property type="entry name" value="Metallo-hydrolase/oxidoreductase"/>
    <property type="match status" value="1"/>
</dbReference>
<dbReference type="Pfam" id="PF17778">
    <property type="entry name" value="WHD_BLACT"/>
    <property type="match status" value="1"/>
</dbReference>
<evidence type="ECO:0000256" key="3">
    <source>
        <dbReference type="ARBA" id="ARBA00022801"/>
    </source>
</evidence>
<dbReference type="STRING" id="930990.A0A067MS40"/>
<dbReference type="InterPro" id="IPR036388">
    <property type="entry name" value="WH-like_DNA-bd_sf"/>
</dbReference>
<name>A0A067MS40_BOTB1</name>
<accession>A0A067MS40</accession>
<dbReference type="InterPro" id="IPR050662">
    <property type="entry name" value="Sec-metab_biosynth-thioest"/>
</dbReference>
<protein>
    <recommendedName>
        <fullName evidence="5">Metallo-beta-lactamase domain-containing protein</fullName>
    </recommendedName>
</protein>
<feature type="domain" description="Metallo-beta-lactamase" evidence="5">
    <location>
        <begin position="29"/>
        <end position="250"/>
    </location>
</feature>
<reference evidence="7" key="1">
    <citation type="journal article" date="2014" name="Proc. Natl. Acad. Sci. U.S.A.">
        <title>Extensive sampling of basidiomycete genomes demonstrates inadequacy of the white-rot/brown-rot paradigm for wood decay fungi.</title>
        <authorList>
            <person name="Riley R."/>
            <person name="Salamov A.A."/>
            <person name="Brown D.W."/>
            <person name="Nagy L.G."/>
            <person name="Floudas D."/>
            <person name="Held B.W."/>
            <person name="Levasseur A."/>
            <person name="Lombard V."/>
            <person name="Morin E."/>
            <person name="Otillar R."/>
            <person name="Lindquist E.A."/>
            <person name="Sun H."/>
            <person name="LaButti K.M."/>
            <person name="Schmutz J."/>
            <person name="Jabbour D."/>
            <person name="Luo H."/>
            <person name="Baker S.E."/>
            <person name="Pisabarro A.G."/>
            <person name="Walton J.D."/>
            <person name="Blanchette R.A."/>
            <person name="Henrissat B."/>
            <person name="Martin F."/>
            <person name="Cullen D."/>
            <person name="Hibbett D.S."/>
            <person name="Grigoriev I.V."/>
        </authorList>
    </citation>
    <scope>NUCLEOTIDE SEQUENCE [LARGE SCALE GENOMIC DNA]</scope>
    <source>
        <strain evidence="7">FD-172 SS1</strain>
    </source>
</reference>
<dbReference type="PANTHER" id="PTHR23131">
    <property type="entry name" value="ENDORIBONUCLEASE LACTB2"/>
    <property type="match status" value="1"/>
</dbReference>
<dbReference type="InterPro" id="IPR001279">
    <property type="entry name" value="Metallo-B-lactamas"/>
</dbReference>
<proteinExistence type="inferred from homology"/>
<dbReference type="GO" id="GO:0044550">
    <property type="term" value="P:secondary metabolite biosynthetic process"/>
    <property type="evidence" value="ECO:0007669"/>
    <property type="project" value="TreeGrafter"/>
</dbReference>
<comment type="similarity">
    <text evidence="1">Belongs to the metallo-beta-lactamase superfamily. Glyoxalase II family.</text>
</comment>
<evidence type="ECO:0000256" key="2">
    <source>
        <dbReference type="ARBA" id="ARBA00022723"/>
    </source>
</evidence>
<dbReference type="InParanoid" id="A0A067MS40"/>
<dbReference type="InterPro" id="IPR036866">
    <property type="entry name" value="RibonucZ/Hydroxyglut_hydro"/>
</dbReference>
<dbReference type="SMART" id="SM00849">
    <property type="entry name" value="Lactamase_B"/>
    <property type="match status" value="1"/>
</dbReference>
<dbReference type="GO" id="GO:0016787">
    <property type="term" value="F:hydrolase activity"/>
    <property type="evidence" value="ECO:0007669"/>
    <property type="project" value="UniProtKB-KW"/>
</dbReference>